<proteinExistence type="predicted"/>
<evidence type="ECO:0000313" key="1">
    <source>
        <dbReference type="EMBL" id="GBG27625.1"/>
    </source>
</evidence>
<dbReference type="AlphaFoldDB" id="A0A2R5GAJ8"/>
<evidence type="ECO:0000313" key="2">
    <source>
        <dbReference type="Proteomes" id="UP000241890"/>
    </source>
</evidence>
<name>A0A2R5GAJ8_9STRA</name>
<organism evidence="1 2">
    <name type="scientific">Hondaea fermentalgiana</name>
    <dbReference type="NCBI Taxonomy" id="2315210"/>
    <lineage>
        <taxon>Eukaryota</taxon>
        <taxon>Sar</taxon>
        <taxon>Stramenopiles</taxon>
        <taxon>Bigyra</taxon>
        <taxon>Labyrinthulomycetes</taxon>
        <taxon>Thraustochytrida</taxon>
        <taxon>Thraustochytriidae</taxon>
        <taxon>Hondaea</taxon>
    </lineage>
</organism>
<comment type="caution">
    <text evidence="1">The sequence shown here is derived from an EMBL/GenBank/DDBJ whole genome shotgun (WGS) entry which is preliminary data.</text>
</comment>
<accession>A0A2R5GAJ8</accession>
<evidence type="ECO:0008006" key="3">
    <source>
        <dbReference type="Google" id="ProtNLM"/>
    </source>
</evidence>
<protein>
    <recommendedName>
        <fullName evidence="3">UVR domain-containing protein</fullName>
    </recommendedName>
</protein>
<dbReference type="OrthoDB" id="64044at2759"/>
<gene>
    <name evidence="1" type="ORF">FCC1311_038482</name>
</gene>
<dbReference type="InParanoid" id="A0A2R5GAJ8"/>
<reference evidence="1 2" key="1">
    <citation type="submission" date="2017-12" db="EMBL/GenBank/DDBJ databases">
        <title>Sequencing, de novo assembly and annotation of complete genome of a new Thraustochytrid species, strain FCC1311.</title>
        <authorList>
            <person name="Sedici K."/>
            <person name="Godart F."/>
            <person name="Aiese Cigliano R."/>
            <person name="Sanseverino W."/>
            <person name="Barakat M."/>
            <person name="Ortet P."/>
            <person name="Marechal E."/>
            <person name="Cagnac O."/>
            <person name="Amato A."/>
        </authorList>
    </citation>
    <scope>NUCLEOTIDE SEQUENCE [LARGE SCALE GENOMIC DNA]</scope>
</reference>
<keyword evidence="2" id="KW-1185">Reference proteome</keyword>
<sequence length="342" mass="40128">MATPETHELAVNPNEHKLERSKLINVRCLKEAFGLFGVQEGDRIETRDLVILTATVEEELKAVKQECESARDYDAAAKVRDRLRNIQEEFLSIQLQDQAKDQADERRKFEDAKRKISRGLDSANRDAYAELEALCDTRLAHLQHAHDVQRANLESYIENMHRPRVRYSKGLLDLMHSEKHLRNFDQFEDAKAVDRIIAKRRPKEVAHHERQIQHKISVLRRKLAERQEFELVKLREKLHDLKLRHERNHERRLDMTQVRMQLHFKDMSNRHMTVGQKPERFCAVRGGRVRPVVKKRAGYRDTDATFRGTQLLRSVQGDAIKDVVSLCQIHKFGQGDAPYEDR</sequence>
<dbReference type="Proteomes" id="UP000241890">
    <property type="component" value="Unassembled WGS sequence"/>
</dbReference>
<dbReference type="EMBL" id="BEYU01000033">
    <property type="protein sequence ID" value="GBG27625.1"/>
    <property type="molecule type" value="Genomic_DNA"/>
</dbReference>